<dbReference type="RefSeq" id="WP_003082224.1">
    <property type="nucleotide sequence ID" value="NZ_AOUO01000215.1"/>
</dbReference>
<dbReference type="Proteomes" id="UP000014139">
    <property type="component" value="Unassembled WGS sequence"/>
</dbReference>
<evidence type="ECO:0000256" key="1">
    <source>
        <dbReference type="SAM" id="MobiDB-lite"/>
    </source>
</evidence>
<evidence type="ECO:0000313" key="3">
    <source>
        <dbReference type="Proteomes" id="UP000014139"/>
    </source>
</evidence>
<dbReference type="EMBL" id="AOUO01000215">
    <property type="protein sequence ID" value="EOD67406.1"/>
    <property type="molecule type" value="Genomic_DNA"/>
</dbReference>
<name>R1I4G9_9PSEU</name>
<sequence length="462" mass="49107">MPEEPTEQEPLDHTGTTINRVEGDSGTTLQARDVHGNVNFGAHSDTDVEIVLLPEQPEVVVEPGGECTSVPVTVKSHLAEPVTVTLSLRGAPTSQWAVEPSEVTVLPGKRARARLRLPCTATEPSAGPKHLHVVARHRDGNRTWRSESGIDVSVRAEPGLAVAPDVTPAVLKGGEQTVTVTVRNTGNTHLLGALKRWTTSGNDAGYLPRDGVALPPAGASFELPPGEAADLLAGVTLPPPELTEKKWCLPIAAWLKGAEDPCVVPELTVTQPGWLSEIPGYVNRLAAWGRVKHGPYRRATLAVSGLAVFLGGLLFGASVFSSQPAGDAAAAAAPPSSQPAAASPVPPRFAPVPREPMACTPGTTVVYLASMTKGEADEYAAYFVQREYSRMNDLKPVKLHYPIHVTDRAGLCPGLRQKLDRSPSMADYSTFVWIGVPTSEGADICQKLDRRQTFDCLAVPLT</sequence>
<accession>R1I4G9</accession>
<dbReference type="AlphaFoldDB" id="R1I4G9"/>
<feature type="region of interest" description="Disordered" evidence="1">
    <location>
        <begin position="1"/>
        <end position="24"/>
    </location>
</feature>
<gene>
    <name evidence="2" type="ORF">H480_16655</name>
</gene>
<keyword evidence="3" id="KW-1185">Reference proteome</keyword>
<dbReference type="PATRIC" id="fig|1292037.4.peg.3188"/>
<feature type="region of interest" description="Disordered" evidence="1">
    <location>
        <begin position="328"/>
        <end position="347"/>
    </location>
</feature>
<dbReference type="OrthoDB" id="3685950at2"/>
<organism evidence="2 3">
    <name type="scientific">Amycolatopsis vancoresmycina DSM 44592</name>
    <dbReference type="NCBI Taxonomy" id="1292037"/>
    <lineage>
        <taxon>Bacteria</taxon>
        <taxon>Bacillati</taxon>
        <taxon>Actinomycetota</taxon>
        <taxon>Actinomycetes</taxon>
        <taxon>Pseudonocardiales</taxon>
        <taxon>Pseudonocardiaceae</taxon>
        <taxon>Amycolatopsis</taxon>
    </lineage>
</organism>
<feature type="compositionally biased region" description="Low complexity" evidence="1">
    <location>
        <begin position="328"/>
        <end position="343"/>
    </location>
</feature>
<proteinExistence type="predicted"/>
<protein>
    <submittedName>
        <fullName evidence="2">Uncharacterized protein</fullName>
    </submittedName>
</protein>
<reference evidence="2 3" key="1">
    <citation type="submission" date="2013-02" db="EMBL/GenBank/DDBJ databases">
        <title>Draft genome sequence of Amycolatopsis vancoresmycina strain DSM 44592T.</title>
        <authorList>
            <person name="Kumar S."/>
            <person name="Kaur N."/>
            <person name="Kaur C."/>
            <person name="Raghava G.P.S."/>
            <person name="Mayilraj S."/>
        </authorList>
    </citation>
    <scope>NUCLEOTIDE SEQUENCE [LARGE SCALE GENOMIC DNA]</scope>
    <source>
        <strain evidence="2 3">DSM 44592</strain>
    </source>
</reference>
<evidence type="ECO:0000313" key="2">
    <source>
        <dbReference type="EMBL" id="EOD67406.1"/>
    </source>
</evidence>
<feature type="compositionally biased region" description="Polar residues" evidence="1">
    <location>
        <begin position="14"/>
        <end position="24"/>
    </location>
</feature>
<comment type="caution">
    <text evidence="2">The sequence shown here is derived from an EMBL/GenBank/DDBJ whole genome shotgun (WGS) entry which is preliminary data.</text>
</comment>